<keyword evidence="3" id="KW-0964">Secreted</keyword>
<comment type="caution">
    <text evidence="14">The sequence shown here is derived from an EMBL/GenBank/DDBJ whole genome shotgun (WGS) entry which is preliminary data.</text>
</comment>
<dbReference type="GO" id="GO:0004252">
    <property type="term" value="F:serine-type endopeptidase activity"/>
    <property type="evidence" value="ECO:0007669"/>
    <property type="project" value="UniProtKB-EC"/>
</dbReference>
<dbReference type="CDD" id="cd00190">
    <property type="entry name" value="Tryp_SPc"/>
    <property type="match status" value="3"/>
</dbReference>
<evidence type="ECO:0000256" key="3">
    <source>
        <dbReference type="ARBA" id="ARBA00022525"/>
    </source>
</evidence>
<keyword evidence="4 12" id="KW-0645">Protease</keyword>
<feature type="non-terminal residue" evidence="14">
    <location>
        <position position="839"/>
    </location>
</feature>
<dbReference type="GO" id="GO:0006508">
    <property type="term" value="P:proteolysis"/>
    <property type="evidence" value="ECO:0007669"/>
    <property type="project" value="UniProtKB-KW"/>
</dbReference>
<dbReference type="AlphaFoldDB" id="A0AAD9E6B2"/>
<evidence type="ECO:0000256" key="12">
    <source>
        <dbReference type="RuleBase" id="RU363034"/>
    </source>
</evidence>
<keyword evidence="15" id="KW-1185">Reference proteome</keyword>
<dbReference type="InterPro" id="IPR018114">
    <property type="entry name" value="TRYPSIN_HIS"/>
</dbReference>
<dbReference type="Gene3D" id="2.40.50.40">
    <property type="match status" value="1"/>
</dbReference>
<dbReference type="GO" id="GO:0007586">
    <property type="term" value="P:digestion"/>
    <property type="evidence" value="ECO:0007669"/>
    <property type="project" value="UniProtKB-KW"/>
</dbReference>
<dbReference type="InterPro" id="IPR043504">
    <property type="entry name" value="Peptidase_S1_PA_chymotrypsin"/>
</dbReference>
<sequence>RHTESPLLYNHTESVLTYNCTESSLTYANFCAVALDDDKIVGGHECTPNSQPWQVSLNVGYHFCGGSLINAEWVVSAAHCYQSRIEVRLGEHNIKLNEGTEQFISSSLVIRNPNYNSWNIDNDIMLIKLSKPASLNEFVQPVALPTSCPPAGTMCTVSGWGNTMSPSKYRPQSADKNKLQCLQVPILSEEDCNNSYPGMITNSMFCAGYLEGGKDSCQGDSGGPVVCNKVLQGIVSWGYGCAEKDNPGVYTKVKSNAVCCSSTGKLAVKYEGPYTIPEWINEVTYCIGLPRHSQASREFHILALKPVVQGPLAEAEGSLSAPPPPLEIEGGPTYMVKALLDSRWRGSQVQYLVGLEGYGTEERCWILNSQVLDNNLATSFHREHLQKPGGVFWGVAGRGSFVVVALDDDKIVGGHECTPNSQPWQVSLNVGYHFCGGSLINAEWVVSAAHCYQSRIEVRLGEHNIKLNEGTEQFISSSLVIRNPNYNSWNIDNDIMLIKLSKPASLNEFVQPVALPTSCPPAGTMCTVSGWGNTMSPTADKNKLQCLQVPILSEEDCNNSYPDMITNSMFCAGYLEGGKDSCQGDSGGPVVCNKVLQGIVSWGYGCAEKDSPGVYTKVKSNAVCCIALDDDKIVGGHECTPNSQPWQVSLNVGYHFCGGSLINAEWVVSAAHCYESRIEVRLGEHNIKLNEGTEQFISSSLVIRNPNYNSWNIDNDIMLIKLSKPASLNEFVQPVALPTSCPPAGTMCTVSGWGNTMSPTADKNKLQCLQVPILSEEDCNNSYPGMITNSMFCAGYLEGGKDSCQGDSGGPVVCNKVLQGIVSWGYGCAEKDNPGVYTK</sequence>
<feature type="non-terminal residue" evidence="14">
    <location>
        <position position="1"/>
    </location>
</feature>
<dbReference type="Proteomes" id="UP001239994">
    <property type="component" value="Unassembled WGS sequence"/>
</dbReference>
<evidence type="ECO:0000313" key="14">
    <source>
        <dbReference type="EMBL" id="KAK1806641.1"/>
    </source>
</evidence>
<dbReference type="SUPFAM" id="SSF50494">
    <property type="entry name" value="Trypsin-like serine proteases"/>
    <property type="match status" value="3"/>
</dbReference>
<keyword evidence="9" id="KW-1015">Disulfide bond</keyword>
<keyword evidence="7 12" id="KW-0720">Serine protease</keyword>
<dbReference type="PANTHER" id="PTHR24264:SF6">
    <property type="entry name" value="TRYPSINOGEN 1A-RELATED"/>
    <property type="match status" value="1"/>
</dbReference>
<dbReference type="Pfam" id="PF00089">
    <property type="entry name" value="Trypsin"/>
    <property type="match status" value="3"/>
</dbReference>
<dbReference type="FunFam" id="2.40.10.10:FF:000008">
    <property type="entry name" value="Cationic trypsin"/>
    <property type="match status" value="3"/>
</dbReference>
<evidence type="ECO:0000256" key="10">
    <source>
        <dbReference type="ARBA" id="ARBA00036320"/>
    </source>
</evidence>
<dbReference type="SUPFAM" id="SSF54160">
    <property type="entry name" value="Chromo domain-like"/>
    <property type="match status" value="1"/>
</dbReference>
<evidence type="ECO:0000256" key="2">
    <source>
        <dbReference type="ARBA" id="ARBA00004239"/>
    </source>
</evidence>
<evidence type="ECO:0000256" key="1">
    <source>
        <dbReference type="ARBA" id="ARBA00001913"/>
    </source>
</evidence>
<dbReference type="InterPro" id="IPR001254">
    <property type="entry name" value="Trypsin_dom"/>
</dbReference>
<feature type="domain" description="Peptidase S1" evidence="13">
    <location>
        <begin position="411"/>
        <end position="672"/>
    </location>
</feature>
<dbReference type="PANTHER" id="PTHR24264">
    <property type="entry name" value="TRYPSIN-RELATED"/>
    <property type="match status" value="1"/>
</dbReference>
<feature type="domain" description="Peptidase S1" evidence="13">
    <location>
        <begin position="40"/>
        <end position="285"/>
    </location>
</feature>
<evidence type="ECO:0000256" key="6">
    <source>
        <dbReference type="ARBA" id="ARBA00022801"/>
    </source>
</evidence>
<evidence type="ECO:0000256" key="9">
    <source>
        <dbReference type="ARBA" id="ARBA00023157"/>
    </source>
</evidence>
<evidence type="ECO:0000256" key="4">
    <source>
        <dbReference type="ARBA" id="ARBA00022670"/>
    </source>
</evidence>
<protein>
    <recommendedName>
        <fullName evidence="11">trypsin</fullName>
        <ecNumber evidence="11">3.4.21.4</ecNumber>
    </recommendedName>
</protein>
<feature type="domain" description="Peptidase S1" evidence="13">
    <location>
        <begin position="668"/>
        <end position="839"/>
    </location>
</feature>
<dbReference type="EMBL" id="JAROKS010000001">
    <property type="protein sequence ID" value="KAK1806641.1"/>
    <property type="molecule type" value="Genomic_DNA"/>
</dbReference>
<dbReference type="PROSITE" id="PS50240">
    <property type="entry name" value="TRYPSIN_DOM"/>
    <property type="match status" value="3"/>
</dbReference>
<dbReference type="InterPro" id="IPR009003">
    <property type="entry name" value="Peptidase_S1_PA"/>
</dbReference>
<dbReference type="FunFam" id="2.40.10.10:FF:000258">
    <property type="entry name" value="Anionic trypsin isoform 1"/>
    <property type="match status" value="3"/>
</dbReference>
<accession>A0AAD9E6B2</accession>
<name>A0AAD9E6B2_9TELE</name>
<proteinExistence type="predicted"/>
<dbReference type="PROSITE" id="PS00134">
    <property type="entry name" value="TRYPSIN_HIS"/>
    <property type="match status" value="3"/>
</dbReference>
<reference evidence="14" key="1">
    <citation type="submission" date="2023-03" db="EMBL/GenBank/DDBJ databases">
        <title>Electrophorus voltai genome.</title>
        <authorList>
            <person name="Bian C."/>
        </authorList>
    </citation>
    <scope>NUCLEOTIDE SEQUENCE</scope>
    <source>
        <strain evidence="14">CB-2022</strain>
        <tissue evidence="14">Muscle</tissue>
    </source>
</reference>
<dbReference type="PRINTS" id="PR00722">
    <property type="entry name" value="CHYMOTRYPSIN"/>
</dbReference>
<dbReference type="Gene3D" id="2.40.10.10">
    <property type="entry name" value="Trypsin-like serine proteases"/>
    <property type="match status" value="6"/>
</dbReference>
<evidence type="ECO:0000259" key="13">
    <source>
        <dbReference type="PROSITE" id="PS50240"/>
    </source>
</evidence>
<keyword evidence="5" id="KW-0222">Digestion</keyword>
<organism evidence="14 15">
    <name type="scientific">Electrophorus voltai</name>
    <dbReference type="NCBI Taxonomy" id="2609070"/>
    <lineage>
        <taxon>Eukaryota</taxon>
        <taxon>Metazoa</taxon>
        <taxon>Chordata</taxon>
        <taxon>Craniata</taxon>
        <taxon>Vertebrata</taxon>
        <taxon>Euteleostomi</taxon>
        <taxon>Actinopterygii</taxon>
        <taxon>Neopterygii</taxon>
        <taxon>Teleostei</taxon>
        <taxon>Ostariophysi</taxon>
        <taxon>Gymnotiformes</taxon>
        <taxon>Gymnotoidei</taxon>
        <taxon>Gymnotidae</taxon>
        <taxon>Electrophorus</taxon>
    </lineage>
</organism>
<keyword evidence="6 12" id="KW-0378">Hydrolase</keyword>
<evidence type="ECO:0000313" key="15">
    <source>
        <dbReference type="Proteomes" id="UP001239994"/>
    </source>
</evidence>
<dbReference type="PROSITE" id="PS00135">
    <property type="entry name" value="TRYPSIN_SER"/>
    <property type="match status" value="3"/>
</dbReference>
<dbReference type="GO" id="GO:0005615">
    <property type="term" value="C:extracellular space"/>
    <property type="evidence" value="ECO:0007669"/>
    <property type="project" value="TreeGrafter"/>
</dbReference>
<comment type="catalytic activity">
    <reaction evidence="10">
        <text>Preferential cleavage: Arg-|-Xaa, Lys-|-Xaa.</text>
        <dbReference type="EC" id="3.4.21.4"/>
    </reaction>
</comment>
<dbReference type="InterPro" id="IPR016197">
    <property type="entry name" value="Chromo-like_dom_sf"/>
</dbReference>
<evidence type="ECO:0000256" key="5">
    <source>
        <dbReference type="ARBA" id="ARBA00022757"/>
    </source>
</evidence>
<dbReference type="InterPro" id="IPR033116">
    <property type="entry name" value="TRYPSIN_SER"/>
</dbReference>
<dbReference type="InterPro" id="IPR050127">
    <property type="entry name" value="Serine_Proteases_S1"/>
</dbReference>
<dbReference type="EC" id="3.4.21.4" evidence="11"/>
<comment type="subcellular location">
    <subcellularLocation>
        <location evidence="2">Secreted</location>
        <location evidence="2">Extracellular space</location>
    </subcellularLocation>
</comment>
<evidence type="ECO:0000256" key="11">
    <source>
        <dbReference type="ARBA" id="ARBA00038868"/>
    </source>
</evidence>
<evidence type="ECO:0000256" key="8">
    <source>
        <dbReference type="ARBA" id="ARBA00023145"/>
    </source>
</evidence>
<gene>
    <name evidence="14" type="ORF">P4O66_005147</name>
</gene>
<dbReference type="InterPro" id="IPR001314">
    <property type="entry name" value="Peptidase_S1A"/>
</dbReference>
<comment type="cofactor">
    <cofactor evidence="1">
        <name>Ca(2+)</name>
        <dbReference type="ChEBI" id="CHEBI:29108"/>
    </cofactor>
</comment>
<dbReference type="SMART" id="SM00020">
    <property type="entry name" value="Tryp_SPc"/>
    <property type="match status" value="3"/>
</dbReference>
<keyword evidence="8" id="KW-0865">Zymogen</keyword>
<evidence type="ECO:0000256" key="7">
    <source>
        <dbReference type="ARBA" id="ARBA00022825"/>
    </source>
</evidence>